<dbReference type="OrthoDB" id="9789556at2"/>
<name>A0A175VKJ5_AEREN</name>
<organism evidence="8 10">
    <name type="scientific">Aeromonas enteropelogenes</name>
    <name type="common">Aeromonas trota</name>
    <dbReference type="NCBI Taxonomy" id="29489"/>
    <lineage>
        <taxon>Bacteria</taxon>
        <taxon>Pseudomonadati</taxon>
        <taxon>Pseudomonadota</taxon>
        <taxon>Gammaproteobacteria</taxon>
        <taxon>Aeromonadales</taxon>
        <taxon>Aeromonadaceae</taxon>
        <taxon>Aeromonas</taxon>
    </lineage>
</organism>
<evidence type="ECO:0000313" key="9">
    <source>
        <dbReference type="EMBL" id="MEL3919362.1"/>
    </source>
</evidence>
<dbReference type="Proteomes" id="UP000078435">
    <property type="component" value="Unassembled WGS sequence"/>
</dbReference>
<evidence type="ECO:0000313" key="10">
    <source>
        <dbReference type="Proteomes" id="UP000078435"/>
    </source>
</evidence>
<evidence type="ECO:0000256" key="2">
    <source>
        <dbReference type="ARBA" id="ARBA00022814"/>
    </source>
</evidence>
<dbReference type="GO" id="GO:0003723">
    <property type="term" value="F:RNA binding"/>
    <property type="evidence" value="ECO:0007669"/>
    <property type="project" value="UniProtKB-UniRule"/>
</dbReference>
<dbReference type="NCBIfam" id="TIGR01951">
    <property type="entry name" value="nusB"/>
    <property type="match status" value="1"/>
</dbReference>
<gene>
    <name evidence="6 8" type="primary">nusB</name>
    <name evidence="8" type="ORF">LCR_13330</name>
    <name evidence="9" type="ORF">V1482_08045</name>
</gene>
<evidence type="ECO:0000313" key="8">
    <source>
        <dbReference type="EMBL" id="KXU81050.1"/>
    </source>
</evidence>
<dbReference type="GO" id="GO:0006353">
    <property type="term" value="P:DNA-templated transcription termination"/>
    <property type="evidence" value="ECO:0007669"/>
    <property type="project" value="UniProtKB-UniRule"/>
</dbReference>
<dbReference type="EMBL" id="JAZDDP010000003">
    <property type="protein sequence ID" value="MEL3919362.1"/>
    <property type="molecule type" value="Genomic_DNA"/>
</dbReference>
<dbReference type="GeneID" id="92809043"/>
<evidence type="ECO:0000256" key="4">
    <source>
        <dbReference type="ARBA" id="ARBA00023015"/>
    </source>
</evidence>
<comment type="caution">
    <text evidence="8">The sequence shown here is derived from an EMBL/GenBank/DDBJ whole genome shotgun (WGS) entry which is preliminary data.</text>
</comment>
<dbReference type="PANTHER" id="PTHR11078">
    <property type="entry name" value="N UTILIZATION SUBSTANCE PROTEIN B-RELATED"/>
    <property type="match status" value="1"/>
</dbReference>
<dbReference type="HAMAP" id="MF_00073">
    <property type="entry name" value="NusB"/>
    <property type="match status" value="1"/>
</dbReference>
<evidence type="ECO:0000259" key="7">
    <source>
        <dbReference type="Pfam" id="PF01029"/>
    </source>
</evidence>
<evidence type="ECO:0000256" key="1">
    <source>
        <dbReference type="ARBA" id="ARBA00005952"/>
    </source>
</evidence>
<dbReference type="RefSeq" id="WP_026456816.1">
    <property type="nucleotide sequence ID" value="NZ_AP027939.1"/>
</dbReference>
<keyword evidence="2 6" id="KW-0889">Transcription antitermination</keyword>
<keyword evidence="3 6" id="KW-0694">RNA-binding</keyword>
<dbReference type="Proteomes" id="UP001491613">
    <property type="component" value="Unassembled WGS sequence"/>
</dbReference>
<dbReference type="GO" id="GO:0031564">
    <property type="term" value="P:transcription antitermination"/>
    <property type="evidence" value="ECO:0007669"/>
    <property type="project" value="UniProtKB-KW"/>
</dbReference>
<dbReference type="EMBL" id="JMGO02000003">
    <property type="protein sequence ID" value="KXU81050.1"/>
    <property type="molecule type" value="Genomic_DNA"/>
</dbReference>
<dbReference type="InterPro" id="IPR035926">
    <property type="entry name" value="NusB-like_sf"/>
</dbReference>
<dbReference type="FunFam" id="1.10.940.10:FF:000001">
    <property type="entry name" value="Transcription antitermination factor NusB"/>
    <property type="match status" value="1"/>
</dbReference>
<accession>A0A175VKJ5</accession>
<dbReference type="InterPro" id="IPR006027">
    <property type="entry name" value="NusB_RsmB_TIM44"/>
</dbReference>
<evidence type="ECO:0000313" key="11">
    <source>
        <dbReference type="Proteomes" id="UP001491613"/>
    </source>
</evidence>
<keyword evidence="4 6" id="KW-0805">Transcription regulation</keyword>
<dbReference type="PANTHER" id="PTHR11078:SF3">
    <property type="entry name" value="ANTITERMINATION NUSB DOMAIN-CONTAINING PROTEIN"/>
    <property type="match status" value="1"/>
</dbReference>
<evidence type="ECO:0000256" key="5">
    <source>
        <dbReference type="ARBA" id="ARBA00023163"/>
    </source>
</evidence>
<evidence type="ECO:0000256" key="3">
    <source>
        <dbReference type="ARBA" id="ARBA00022884"/>
    </source>
</evidence>
<dbReference type="GO" id="GO:0005829">
    <property type="term" value="C:cytosol"/>
    <property type="evidence" value="ECO:0007669"/>
    <property type="project" value="TreeGrafter"/>
</dbReference>
<keyword evidence="5 6" id="KW-0804">Transcription</keyword>
<proteinExistence type="inferred from homology"/>
<comment type="function">
    <text evidence="6">Involved in transcription antitermination. Required for transcription of ribosomal RNA (rRNA) genes. Binds specifically to the boxA antiterminator sequence of the ribosomal RNA (rrn) operons.</text>
</comment>
<keyword evidence="11" id="KW-1185">Reference proteome</keyword>
<sequence>MKPSERRKARHCATQAIYQWQMTKANVGDIEEQFKIDQDTKGVDLNYFRDLLFGVSLHCNELDKVFAPFLSRPLEEVDMVDKAILRLATYELTRRDDVPPRVVINEAIELAKAFAADDSHKFVNGVLDKVIKSLNKR</sequence>
<dbReference type="Pfam" id="PF01029">
    <property type="entry name" value="NusB"/>
    <property type="match status" value="1"/>
</dbReference>
<dbReference type="AlphaFoldDB" id="A0A175VKJ5"/>
<dbReference type="Gene3D" id="1.10.940.10">
    <property type="entry name" value="NusB-like"/>
    <property type="match status" value="1"/>
</dbReference>
<reference evidence="9 11" key="2">
    <citation type="submission" date="2024-01" db="EMBL/GenBank/DDBJ databases">
        <title>Horizontal gene transfer in Aeromonas trota.</title>
        <authorList>
            <person name="Otero Olarra J.E."/>
            <person name="Perez Valdespino A."/>
        </authorList>
    </citation>
    <scope>NUCLEOTIDE SEQUENCE [LARGE SCALE GENOMIC DNA]</scope>
    <source>
        <strain evidence="9 11">9.1</strain>
    </source>
</reference>
<dbReference type="InterPro" id="IPR011605">
    <property type="entry name" value="NusB_fam"/>
</dbReference>
<dbReference type="SUPFAM" id="SSF48013">
    <property type="entry name" value="NusB-like"/>
    <property type="match status" value="1"/>
</dbReference>
<feature type="domain" description="NusB/RsmB/TIM44" evidence="7">
    <location>
        <begin position="7"/>
        <end position="132"/>
    </location>
</feature>
<dbReference type="STRING" id="29489.VL01_11115"/>
<evidence type="ECO:0000256" key="6">
    <source>
        <dbReference type="HAMAP-Rule" id="MF_00073"/>
    </source>
</evidence>
<comment type="similarity">
    <text evidence="1 6">Belongs to the NusB family.</text>
</comment>
<protein>
    <recommendedName>
        <fullName evidence="6">Transcription antitermination protein NusB</fullName>
    </recommendedName>
    <alternativeName>
        <fullName evidence="6">Antitermination factor NusB</fullName>
    </alternativeName>
</protein>
<reference evidence="8 10" key="1">
    <citation type="submission" date="2016-02" db="EMBL/GenBank/DDBJ databases">
        <title>Draft genome sequence of Aeromonas trota strain 1999lcr isolated from cerebrospinal fluid (CSF).</title>
        <authorList>
            <person name="Dallagassa C.B."/>
            <person name="Prediger K.C."/>
            <person name="Weiss V.A."/>
            <person name="Assis F.E."/>
            <person name="Baura V."/>
            <person name="Cruz L.M."/>
            <person name="Souza E.M."/>
            <person name="Pedrosa F.O."/>
            <person name="Fadel-Picheth C.M."/>
        </authorList>
    </citation>
    <scope>NUCLEOTIDE SEQUENCE [LARGE SCALE GENOMIC DNA]</scope>
    <source>
        <strain evidence="8 10">1999lcr</strain>
    </source>
</reference>